<evidence type="ECO:0000313" key="6">
    <source>
        <dbReference type="Proteomes" id="UP001332192"/>
    </source>
</evidence>
<proteinExistence type="predicted"/>
<dbReference type="EMBL" id="CP141615">
    <property type="protein sequence ID" value="WRP16202.1"/>
    <property type="molecule type" value="Genomic_DNA"/>
</dbReference>
<feature type="domain" description="Transposase IS116/IS110/IS902 C-terminal" evidence="3">
    <location>
        <begin position="287"/>
        <end position="371"/>
    </location>
</feature>
<dbReference type="PANTHER" id="PTHR33055">
    <property type="entry name" value="TRANSPOSASE FOR INSERTION SEQUENCE ELEMENT IS1111A"/>
    <property type="match status" value="1"/>
</dbReference>
<protein>
    <submittedName>
        <fullName evidence="5">IS110 family transposase</fullName>
    </submittedName>
</protein>
<dbReference type="NCBIfam" id="NF033542">
    <property type="entry name" value="transpos_IS110"/>
    <property type="match status" value="1"/>
</dbReference>
<organism evidence="5 6">
    <name type="scientific">Carboxydichorda subterranea</name>
    <dbReference type="NCBI Taxonomy" id="3109565"/>
    <lineage>
        <taxon>Bacteria</taxon>
        <taxon>Bacillati</taxon>
        <taxon>Bacillota</taxon>
        <taxon>Limnochordia</taxon>
        <taxon>Limnochordales</taxon>
        <taxon>Geochordaceae</taxon>
        <taxon>Carboxydichorda</taxon>
    </lineage>
</organism>
<evidence type="ECO:0000256" key="1">
    <source>
        <dbReference type="SAM" id="MobiDB-lite"/>
    </source>
</evidence>
<reference evidence="5 6" key="1">
    <citation type="journal article" date="2024" name="Front. Microbiol.">
        <title>Novel thermophilic genera Geochorda gen. nov. and Carboxydochorda gen. nov. from the deep terrestrial subsurface reveal the ecophysiological diversity in the class Limnochordia.</title>
        <authorList>
            <person name="Karnachuk O.V."/>
            <person name="Lukina A.P."/>
            <person name="Avakyan M.R."/>
            <person name="Kadnikov V.V."/>
            <person name="Begmatov S."/>
            <person name="Beletsky A.V."/>
            <person name="Vlasova K.G."/>
            <person name="Novikov A.A."/>
            <person name="Shcherbakova V.A."/>
            <person name="Mardanov A.V."/>
            <person name="Ravin N.V."/>
        </authorList>
    </citation>
    <scope>NUCLEOTIDE SEQUENCE [LARGE SCALE GENOMIC DNA]</scope>
    <source>
        <strain evidence="5 6">L945</strain>
    </source>
</reference>
<gene>
    <name evidence="5" type="ORF">U7230_07030</name>
    <name evidence="4" type="ORF">U7230_08805</name>
</gene>
<dbReference type="InterPro" id="IPR002525">
    <property type="entry name" value="Transp_IS110-like_N"/>
</dbReference>
<evidence type="ECO:0000259" key="2">
    <source>
        <dbReference type="Pfam" id="PF01548"/>
    </source>
</evidence>
<dbReference type="Pfam" id="PF01548">
    <property type="entry name" value="DEDD_Tnp_IS110"/>
    <property type="match status" value="1"/>
</dbReference>
<dbReference type="InterPro" id="IPR047650">
    <property type="entry name" value="Transpos_IS110"/>
</dbReference>
<accession>A0ABZ1C1B4</accession>
<dbReference type="PANTHER" id="PTHR33055:SF3">
    <property type="entry name" value="PUTATIVE TRANSPOSASE FOR IS117-RELATED"/>
    <property type="match status" value="1"/>
</dbReference>
<dbReference type="Pfam" id="PF02371">
    <property type="entry name" value="Transposase_20"/>
    <property type="match status" value="1"/>
</dbReference>
<evidence type="ECO:0000313" key="5">
    <source>
        <dbReference type="EMBL" id="WRP18739.1"/>
    </source>
</evidence>
<sequence>MPQRLLAVGIDPAKHVHGVVAVLYPDRIVLEEQVPHDLQAMEALDARLEQLAVRHRAVLVYGIEDHRQYGQSWMRVLQAKGRQVRVVNPLWTRRQKDFYGQDKTDLVDARAIAAVVLRKADELPDATEASIDAATLREAARMLEDLAHQRTRALNRLHQLLTTTYLPSYEQCFGKLGRPWALRFFHRFPLPQDLNDLSVAQLAHILLELSEGRIGPHRREQRRAVLEQRARAILEATEPVRRLPKTPALLLRAELIRQLCEELLTSHERTLRLKRLLENDLLPRTGQHLQTLRGVDTVLAATILGETGDIRRFRSRHAFAKYNGTAPASHSSGGKERHTARRNCNHRLKRAMWLMAFAAVRHDPLARAYYECCRQRGLRPVEAIKRVARRMSDIVYAMLQEGKPYDPARVQASIAARLQKQAPGTGGTSLNGRNFHSLGRPGTVTVPNLRSYAQVSDQARGFPQPGP</sequence>
<evidence type="ECO:0000259" key="3">
    <source>
        <dbReference type="Pfam" id="PF02371"/>
    </source>
</evidence>
<dbReference type="Proteomes" id="UP001332192">
    <property type="component" value="Chromosome"/>
</dbReference>
<keyword evidence="6" id="KW-1185">Reference proteome</keyword>
<feature type="domain" description="Transposase IS110-like N-terminal" evidence="2">
    <location>
        <begin position="8"/>
        <end position="165"/>
    </location>
</feature>
<dbReference type="EMBL" id="CP141615">
    <property type="protein sequence ID" value="WRP18739.1"/>
    <property type="molecule type" value="Genomic_DNA"/>
</dbReference>
<name>A0ABZ1C1B4_9FIRM</name>
<dbReference type="InterPro" id="IPR003346">
    <property type="entry name" value="Transposase_20"/>
</dbReference>
<dbReference type="RefSeq" id="WP_324715474.1">
    <property type="nucleotide sequence ID" value="NZ_CP141615.1"/>
</dbReference>
<evidence type="ECO:0000313" key="4">
    <source>
        <dbReference type="EMBL" id="WRP16202.1"/>
    </source>
</evidence>
<feature type="region of interest" description="Disordered" evidence="1">
    <location>
        <begin position="421"/>
        <end position="447"/>
    </location>
</feature>